<evidence type="ECO:0000256" key="6">
    <source>
        <dbReference type="ARBA" id="ARBA00022842"/>
    </source>
</evidence>
<dbReference type="GO" id="GO:0008934">
    <property type="term" value="F:inositol monophosphate 1-phosphatase activity"/>
    <property type="evidence" value="ECO:0007669"/>
    <property type="project" value="InterPro"/>
</dbReference>
<dbReference type="GO" id="GO:0006021">
    <property type="term" value="P:inositol biosynthetic process"/>
    <property type="evidence" value="ECO:0007669"/>
    <property type="project" value="UniProtKB-UniPathway"/>
</dbReference>
<feature type="binding site" evidence="7">
    <location>
        <position position="122"/>
    </location>
    <ligand>
        <name>Mg(2+)</name>
        <dbReference type="ChEBI" id="CHEBI:18420"/>
        <label>1</label>
        <note>catalytic</note>
    </ligand>
</feature>
<gene>
    <name evidence="9" type="ORF">TEOVI_000338800</name>
</gene>
<dbReference type="CDD" id="cd01639">
    <property type="entry name" value="IMPase"/>
    <property type="match status" value="1"/>
</dbReference>
<comment type="cofactor">
    <cofactor evidence="2 7 8">
        <name>Mg(2+)</name>
        <dbReference type="ChEBI" id="CHEBI:18420"/>
    </cofactor>
</comment>
<evidence type="ECO:0000256" key="4">
    <source>
        <dbReference type="ARBA" id="ARBA00022723"/>
    </source>
</evidence>
<dbReference type="VEuPathDB" id="TriTrypDB:TEOVI_000338800"/>
<feature type="binding site" evidence="7">
    <location>
        <position position="139"/>
    </location>
    <ligand>
        <name>Mg(2+)</name>
        <dbReference type="ChEBI" id="CHEBI:18420"/>
        <label>1</label>
        <note>catalytic</note>
    </ligand>
</feature>
<evidence type="ECO:0000313" key="10">
    <source>
        <dbReference type="Proteomes" id="UP000195570"/>
    </source>
</evidence>
<comment type="catalytic activity">
    <reaction evidence="1 8">
        <text>a myo-inositol phosphate + H2O = myo-inositol + phosphate</text>
        <dbReference type="Rhea" id="RHEA:24056"/>
        <dbReference type="ChEBI" id="CHEBI:15377"/>
        <dbReference type="ChEBI" id="CHEBI:17268"/>
        <dbReference type="ChEBI" id="CHEBI:43474"/>
        <dbReference type="ChEBI" id="CHEBI:84139"/>
        <dbReference type="EC" id="3.1.3.25"/>
    </reaction>
</comment>
<dbReference type="InterPro" id="IPR000760">
    <property type="entry name" value="Inositol_monophosphatase-like"/>
</dbReference>
<dbReference type="GO" id="GO:0046872">
    <property type="term" value="F:metal ion binding"/>
    <property type="evidence" value="ECO:0007669"/>
    <property type="project" value="UniProtKB-KW"/>
</dbReference>
<dbReference type="PRINTS" id="PR00377">
    <property type="entry name" value="IMPHPHTASES"/>
</dbReference>
<evidence type="ECO:0000256" key="7">
    <source>
        <dbReference type="PIRSR" id="PIRSR600760-2"/>
    </source>
</evidence>
<keyword evidence="4 7" id="KW-0479">Metal-binding</keyword>
<dbReference type="InterPro" id="IPR020583">
    <property type="entry name" value="Inositol_monoP_metal-BS"/>
</dbReference>
<keyword evidence="6 7" id="KW-0460">Magnesium</keyword>
<dbReference type="PROSITE" id="PS00630">
    <property type="entry name" value="IMP_2"/>
    <property type="match status" value="1"/>
</dbReference>
<dbReference type="InterPro" id="IPR020550">
    <property type="entry name" value="Inositol_monophosphatase_CS"/>
</dbReference>
<feature type="binding site" evidence="7">
    <location>
        <position position="141"/>
    </location>
    <ligand>
        <name>Mg(2+)</name>
        <dbReference type="ChEBI" id="CHEBI:18420"/>
        <label>1</label>
        <note>catalytic</note>
    </ligand>
</feature>
<evidence type="ECO:0000256" key="5">
    <source>
        <dbReference type="ARBA" id="ARBA00022801"/>
    </source>
</evidence>
<dbReference type="EC" id="3.1.3.25" evidence="8"/>
<dbReference type="PANTHER" id="PTHR20854">
    <property type="entry name" value="INOSITOL MONOPHOSPHATASE"/>
    <property type="match status" value="1"/>
</dbReference>
<keyword evidence="10" id="KW-1185">Reference proteome</keyword>
<keyword evidence="5 8" id="KW-0378">Hydrolase</keyword>
<feature type="binding site" evidence="7">
    <location>
        <position position="307"/>
    </location>
    <ligand>
        <name>Mg(2+)</name>
        <dbReference type="ChEBI" id="CHEBI:18420"/>
        <label>1</label>
        <note>catalytic</note>
    </ligand>
</feature>
<comment type="pathway">
    <text evidence="8">Polyol metabolism; myo-inositol biosynthesis; myo-inositol from D-glucose 6-phosphate: step 2/2.</text>
</comment>
<evidence type="ECO:0000256" key="8">
    <source>
        <dbReference type="RuleBase" id="RU364068"/>
    </source>
</evidence>
<dbReference type="GO" id="GO:0007165">
    <property type="term" value="P:signal transduction"/>
    <property type="evidence" value="ECO:0007669"/>
    <property type="project" value="TreeGrafter"/>
</dbReference>
<dbReference type="GeneID" id="92377328"/>
<comment type="caution">
    <text evidence="9">The sequence shown here is derived from an EMBL/GenBank/DDBJ whole genome shotgun (WGS) entry which is preliminary data.</text>
</comment>
<name>A0A1G4IH89_TRYEQ</name>
<organism evidence="9 10">
    <name type="scientific">Trypanosoma equiperdum</name>
    <dbReference type="NCBI Taxonomy" id="5694"/>
    <lineage>
        <taxon>Eukaryota</taxon>
        <taxon>Discoba</taxon>
        <taxon>Euglenozoa</taxon>
        <taxon>Kinetoplastea</taxon>
        <taxon>Metakinetoplastina</taxon>
        <taxon>Trypanosomatida</taxon>
        <taxon>Trypanosomatidae</taxon>
        <taxon>Trypanosoma</taxon>
    </lineage>
</organism>
<dbReference type="InterPro" id="IPR033942">
    <property type="entry name" value="IMPase"/>
</dbReference>
<dbReference type="PANTHER" id="PTHR20854:SF4">
    <property type="entry name" value="INOSITOL-1-MONOPHOSPHATASE-RELATED"/>
    <property type="match status" value="1"/>
</dbReference>
<reference evidence="9" key="1">
    <citation type="submission" date="2016-09" db="EMBL/GenBank/DDBJ databases">
        <authorList>
            <person name="Hebert L."/>
            <person name="Moumen B."/>
        </authorList>
    </citation>
    <scope>NUCLEOTIDE SEQUENCE [LARGE SCALE GENOMIC DNA]</scope>
    <source>
        <strain evidence="9">OVI</strain>
    </source>
</reference>
<evidence type="ECO:0000256" key="3">
    <source>
        <dbReference type="ARBA" id="ARBA00009759"/>
    </source>
</evidence>
<proteinExistence type="inferred from homology"/>
<protein>
    <recommendedName>
        <fullName evidence="8">Inositol-1-monophosphatase</fullName>
        <ecNumber evidence="8">3.1.3.25</ecNumber>
    </recommendedName>
</protein>
<dbReference type="Proteomes" id="UP000195570">
    <property type="component" value="Unassembled WGS sequence"/>
</dbReference>
<evidence type="ECO:0000256" key="2">
    <source>
        <dbReference type="ARBA" id="ARBA00001946"/>
    </source>
</evidence>
<dbReference type="Gene3D" id="3.30.540.10">
    <property type="entry name" value="Fructose-1,6-Bisphosphatase, subunit A, domain 1"/>
    <property type="match status" value="1"/>
</dbReference>
<dbReference type="GO" id="GO:0046854">
    <property type="term" value="P:phosphatidylinositol phosphate biosynthetic process"/>
    <property type="evidence" value="ECO:0007669"/>
    <property type="project" value="InterPro"/>
</dbReference>
<feature type="binding site" evidence="7">
    <location>
        <position position="142"/>
    </location>
    <ligand>
        <name>Mg(2+)</name>
        <dbReference type="ChEBI" id="CHEBI:18420"/>
        <label>1</label>
        <note>catalytic</note>
    </ligand>
</feature>
<dbReference type="EMBL" id="CZPT02001738">
    <property type="protein sequence ID" value="SCU71807.1"/>
    <property type="molecule type" value="Genomic_DNA"/>
</dbReference>
<dbReference type="SUPFAM" id="SSF56655">
    <property type="entry name" value="Carbohydrate phosphatase"/>
    <property type="match status" value="1"/>
</dbReference>
<accession>A0A1G4IH89</accession>
<evidence type="ECO:0000256" key="1">
    <source>
        <dbReference type="ARBA" id="ARBA00001033"/>
    </source>
</evidence>
<dbReference type="Pfam" id="PF00459">
    <property type="entry name" value="Inositol_P"/>
    <property type="match status" value="1"/>
</dbReference>
<dbReference type="Gene3D" id="3.40.190.80">
    <property type="match status" value="1"/>
</dbReference>
<dbReference type="AlphaFoldDB" id="A0A1G4IH89"/>
<dbReference type="RefSeq" id="XP_067082403.1">
    <property type="nucleotide sequence ID" value="XM_067226302.1"/>
</dbReference>
<sequence length="364" mass="39977">MAEYDINLEEALGAAIEAARKAGGIMWDFYQYRRETIATIASKMQKDASDSVDVSSGTEAVNPSVSQLLDIKAKTSTTDLVTYYDKLCDEAIMNVLQQYSSTVENQKRGAGYTSFRFGFITEEICPDKQLEDVPTWIVDPIDGTMSFVHGSCDCCVSIGLTIKKETVLAVIYCPFLPSINKNPPGPTSSGVYAGEMYTAIRGQGAFLNGRRIVVQTDTTQDAAMVVFGYPMRPVLSAEEREKNSNDLEKARKEKHCEMLDAAAHIRKKLAMCPVQGLRSYGACALILAFVASGRIDLYMEPSGKIWDVCAGNLLVTEAGGVVKNIWGDEFEMERTTTIIAGANEKLVSFAAEICNEVSYGRFWL</sequence>
<dbReference type="UniPathway" id="UPA00823">
    <property type="reaction ID" value="UER00788"/>
</dbReference>
<evidence type="ECO:0000313" key="9">
    <source>
        <dbReference type="EMBL" id="SCU71807.1"/>
    </source>
</evidence>
<comment type="similarity">
    <text evidence="3 8">Belongs to the inositol monophosphatase superfamily.</text>
</comment>
<dbReference type="PROSITE" id="PS00629">
    <property type="entry name" value="IMP_1"/>
    <property type="match status" value="1"/>
</dbReference>